<dbReference type="SUPFAM" id="SSF54001">
    <property type="entry name" value="Cysteine proteinases"/>
    <property type="match status" value="1"/>
</dbReference>
<keyword evidence="4" id="KW-1185">Reference proteome</keyword>
<dbReference type="AlphaFoldDB" id="A0A2A8CXR7"/>
<evidence type="ECO:0000259" key="1">
    <source>
        <dbReference type="Pfam" id="PF01841"/>
    </source>
</evidence>
<dbReference type="Gene3D" id="3.10.620.30">
    <property type="match status" value="1"/>
</dbReference>
<feature type="domain" description="DUF3857" evidence="2">
    <location>
        <begin position="126"/>
        <end position="281"/>
    </location>
</feature>
<proteinExistence type="predicted"/>
<dbReference type="InterPro" id="IPR038765">
    <property type="entry name" value="Papain-like_cys_pep_sf"/>
</dbReference>
<dbReference type="InterPro" id="IPR002931">
    <property type="entry name" value="Transglutaminase-like"/>
</dbReference>
<dbReference type="Gene3D" id="2.60.120.1130">
    <property type="match status" value="1"/>
</dbReference>
<dbReference type="InterPro" id="IPR024618">
    <property type="entry name" value="DUF3857"/>
</dbReference>
<dbReference type="Gene3D" id="2.60.40.3140">
    <property type="match status" value="1"/>
</dbReference>
<sequence length="709" mass="80238">MASGYDVSPESRYRFSIFRLPYRGLSILDIREFVDCRTLNQLYFMSLCTKHVRYLRPLLIAISLLGISVTSGHTQPVEPGPAEWKEISDAELDFTEYPADSNATAVILSDVGRLEISRRDRFRLERSTRVKLLDEAAFDEHGTVSLTYRSAHNREDVRSIEGHTFVRSDDGSIQLVEIHDNDIFEEEIRDGVHRVTFTLPNLEPGAVIEYRYESYSKDVLSLPTWHFQSSEPTVYSEYETRIPNWLDYIIMTHGSNDFDEKTDREVMNERRKRWVATNIPALRAEPFITTLENYRMSLTFQLNRYKNPRTGQERHFITSWPTLAEMLIEDPRLGEQLGRHGNVNDRVESIVDHLKSKEEKMQAIYSFVANTMNWDGRSSAFASKGGLDDALERGRGTTGDINLLLCSMLRIAGIDAYPVLISTRSNGAPMPIYPFLSQFNSVIVQLEIDDEPIFLDATSPARPMGMLPYRALNGQGWKIAAKPTWIPIPPTATQFRSSLIRASISPSGDVSANVSVTNKSISAVRNRERLAEAESPQAFIRDALLDSEADVKDVTTSGLTVDDPNLQTSATVTLPSYAQVAGDTIYLNPVIIGRPEENPLKAETRSFPVDFGYPRQSIYTLSLMIPEGWEIAEMPENKVVEMTDNVAFQRIVQANDQVISMRIIQVLNSTRFAPDVYDKLRGYFEDITAAQNEPIVLKRTTEDGTSESR</sequence>
<dbReference type="Pfam" id="PF01841">
    <property type="entry name" value="Transglut_core"/>
    <property type="match status" value="1"/>
</dbReference>
<name>A0A2A8CXR7_9BACT</name>
<accession>A0A2A8CXR7</accession>
<protein>
    <recommendedName>
        <fullName evidence="5">DUF3857 domain-containing protein</fullName>
    </recommendedName>
</protein>
<evidence type="ECO:0000313" key="4">
    <source>
        <dbReference type="Proteomes" id="UP000220102"/>
    </source>
</evidence>
<dbReference type="Pfam" id="PF12969">
    <property type="entry name" value="DUF3857"/>
    <property type="match status" value="1"/>
</dbReference>
<dbReference type="Proteomes" id="UP000220102">
    <property type="component" value="Unassembled WGS sequence"/>
</dbReference>
<evidence type="ECO:0000313" key="3">
    <source>
        <dbReference type="EMBL" id="PEN13495.1"/>
    </source>
</evidence>
<reference evidence="3 4" key="1">
    <citation type="submission" date="2017-10" db="EMBL/GenBank/DDBJ databases">
        <title>Draft genome of Longibacter Salinarum.</title>
        <authorList>
            <person name="Goh K.M."/>
            <person name="Shamsir M.S."/>
            <person name="Lim S.W."/>
        </authorList>
    </citation>
    <scope>NUCLEOTIDE SEQUENCE [LARGE SCALE GENOMIC DNA]</scope>
    <source>
        <strain evidence="3 4">KCTC 52045</strain>
    </source>
</reference>
<organism evidence="3 4">
    <name type="scientific">Longibacter salinarum</name>
    <dbReference type="NCBI Taxonomy" id="1850348"/>
    <lineage>
        <taxon>Bacteria</taxon>
        <taxon>Pseudomonadati</taxon>
        <taxon>Rhodothermota</taxon>
        <taxon>Rhodothermia</taxon>
        <taxon>Rhodothermales</taxon>
        <taxon>Salisaetaceae</taxon>
        <taxon>Longibacter</taxon>
    </lineage>
</organism>
<gene>
    <name evidence="3" type="ORF">CRI94_09255</name>
</gene>
<dbReference type="EMBL" id="PDEQ01000004">
    <property type="protein sequence ID" value="PEN13495.1"/>
    <property type="molecule type" value="Genomic_DNA"/>
</dbReference>
<evidence type="ECO:0008006" key="5">
    <source>
        <dbReference type="Google" id="ProtNLM"/>
    </source>
</evidence>
<evidence type="ECO:0000259" key="2">
    <source>
        <dbReference type="Pfam" id="PF12969"/>
    </source>
</evidence>
<feature type="domain" description="Transglutaminase-like" evidence="1">
    <location>
        <begin position="347"/>
        <end position="420"/>
    </location>
</feature>
<comment type="caution">
    <text evidence="3">The sequence shown here is derived from an EMBL/GenBank/DDBJ whole genome shotgun (WGS) entry which is preliminary data.</text>
</comment>